<feature type="transmembrane region" description="Helical" evidence="1">
    <location>
        <begin position="183"/>
        <end position="202"/>
    </location>
</feature>
<feature type="transmembrane region" description="Helical" evidence="1">
    <location>
        <begin position="37"/>
        <end position="53"/>
    </location>
</feature>
<dbReference type="OrthoDB" id="5493434at2"/>
<dbReference type="RefSeq" id="WP_087656462.1">
    <property type="nucleotide sequence ID" value="NZ_FCOL02000011.1"/>
</dbReference>
<feature type="transmembrane region" description="Helical" evidence="1">
    <location>
        <begin position="131"/>
        <end position="151"/>
    </location>
</feature>
<keyword evidence="1" id="KW-1133">Transmembrane helix</keyword>
<accession>A0A158IE16</accession>
<organism evidence="2 3">
    <name type="scientific">Caballeronia terrestris</name>
    <dbReference type="NCBI Taxonomy" id="1226301"/>
    <lineage>
        <taxon>Bacteria</taxon>
        <taxon>Pseudomonadati</taxon>
        <taxon>Pseudomonadota</taxon>
        <taxon>Betaproteobacteria</taxon>
        <taxon>Burkholderiales</taxon>
        <taxon>Burkholderiaceae</taxon>
        <taxon>Caballeronia</taxon>
    </lineage>
</organism>
<comment type="caution">
    <text evidence="2">The sequence shown here is derived from an EMBL/GenBank/DDBJ whole genome shotgun (WGS) entry which is preliminary data.</text>
</comment>
<gene>
    <name evidence="2" type="ORF">AWB67_02431</name>
</gene>
<dbReference type="Proteomes" id="UP000054925">
    <property type="component" value="Unassembled WGS sequence"/>
</dbReference>
<evidence type="ECO:0000313" key="3">
    <source>
        <dbReference type="Proteomes" id="UP000054925"/>
    </source>
</evidence>
<feature type="transmembrane region" description="Helical" evidence="1">
    <location>
        <begin position="229"/>
        <end position="249"/>
    </location>
</feature>
<sequence length="390" mass="42205">MNPDLSSFSLIRDDFAIRLQRRIGLIPREGLGVARRAILLAVFTWLPIAVWGFILRRTSEGAAGESLLSHFDIHARCLIAIPCFVIAEGVGAALVPRLLALFKMGGIVTPADEPRFHQILADTARLRDRTLAWVLIGVAIVAGVAFGPWTYGDEPLRWAAEVTANGGRIGFGGWWYLLVVRPLFMALCFAWLWRLVLMCVLFHRIAQLPLSFVPTHPDRAGGIGFIERSLTMFSPVVFGLSAVAASSFAHEILFHGGTVTALRLPMTAVAVVLSIVFLLPMLCFVKALAAAKRRAEAEYGALVANHGRAVRRRWIEGDHTAPPAMLDAPELGATADVMVLYTSAKSMRAVPLSKRGIATIVAPAALPMLVAAATQVPIKSILLKVLGSLV</sequence>
<keyword evidence="3" id="KW-1185">Reference proteome</keyword>
<reference evidence="2" key="1">
    <citation type="submission" date="2016-01" db="EMBL/GenBank/DDBJ databases">
        <authorList>
            <person name="Peeters C."/>
        </authorList>
    </citation>
    <scope>NUCLEOTIDE SEQUENCE [LARGE SCALE GENOMIC DNA]</scope>
    <source>
        <strain evidence="2">LMG 22937</strain>
    </source>
</reference>
<feature type="transmembrane region" description="Helical" evidence="1">
    <location>
        <begin position="261"/>
        <end position="285"/>
    </location>
</feature>
<name>A0A158IE16_9BURK</name>
<keyword evidence="1" id="KW-0812">Transmembrane</keyword>
<feature type="transmembrane region" description="Helical" evidence="1">
    <location>
        <begin position="357"/>
        <end position="378"/>
    </location>
</feature>
<proteinExistence type="predicted"/>
<keyword evidence="1" id="KW-0472">Membrane</keyword>
<dbReference type="EMBL" id="FCOL02000011">
    <property type="protein sequence ID" value="SAL54707.1"/>
    <property type="molecule type" value="Genomic_DNA"/>
</dbReference>
<protein>
    <submittedName>
        <fullName evidence="2">Uncharacterized protein</fullName>
    </submittedName>
</protein>
<dbReference type="AlphaFoldDB" id="A0A158IE16"/>
<evidence type="ECO:0000313" key="2">
    <source>
        <dbReference type="EMBL" id="SAL54707.1"/>
    </source>
</evidence>
<evidence type="ECO:0000256" key="1">
    <source>
        <dbReference type="SAM" id="Phobius"/>
    </source>
</evidence>